<keyword evidence="4" id="KW-1185">Reference proteome</keyword>
<proteinExistence type="predicted"/>
<sequence length="186" mass="20265">MEELRRAARASYERLPEKDKKFIQKFFKDMDKNGDGHISLGEYVKYLEKKKATDLTHKSIFSALDMDGNGSLEIKEVIVLHYIMQSGRAMICMSCENLMAGAYFSCSQCFFEDASVSTFDICCDCYGGSVHPLVSSPHGPGAPSSPASVFASNPSSVDISSLAAASSSFALVGLQLMIDLSSYQLP</sequence>
<dbReference type="Gene3D" id="1.10.238.10">
    <property type="entry name" value="EF-hand"/>
    <property type="match status" value="1"/>
</dbReference>
<dbReference type="Pfam" id="PF13202">
    <property type="entry name" value="EF-hand_5"/>
    <property type="match status" value="1"/>
</dbReference>
<dbReference type="InterPro" id="IPR011992">
    <property type="entry name" value="EF-hand-dom_pair"/>
</dbReference>
<dbReference type="InterPro" id="IPR018247">
    <property type="entry name" value="EF_Hand_1_Ca_BS"/>
</dbReference>
<dbReference type="PROSITE" id="PS00018">
    <property type="entry name" value="EF_HAND_1"/>
    <property type="match status" value="2"/>
</dbReference>
<comment type="caution">
    <text evidence="3">The sequence shown here is derived from an EMBL/GenBank/DDBJ whole genome shotgun (WGS) entry which is preliminary data.</text>
</comment>
<organism evidence="3 4">
    <name type="scientific">Salix dunnii</name>
    <dbReference type="NCBI Taxonomy" id="1413687"/>
    <lineage>
        <taxon>Eukaryota</taxon>
        <taxon>Viridiplantae</taxon>
        <taxon>Streptophyta</taxon>
        <taxon>Embryophyta</taxon>
        <taxon>Tracheophyta</taxon>
        <taxon>Spermatophyta</taxon>
        <taxon>Magnoliopsida</taxon>
        <taxon>eudicotyledons</taxon>
        <taxon>Gunneridae</taxon>
        <taxon>Pentapetalae</taxon>
        <taxon>rosids</taxon>
        <taxon>fabids</taxon>
        <taxon>Malpighiales</taxon>
        <taxon>Salicaceae</taxon>
        <taxon>Saliceae</taxon>
        <taxon>Salix</taxon>
    </lineage>
</organism>
<evidence type="ECO:0000313" key="4">
    <source>
        <dbReference type="Proteomes" id="UP000657918"/>
    </source>
</evidence>
<dbReference type="OrthoDB" id="8785703at2759"/>
<evidence type="ECO:0000259" key="2">
    <source>
        <dbReference type="PROSITE" id="PS50222"/>
    </source>
</evidence>
<gene>
    <name evidence="3" type="ORF">SADUNF_Sadunf19G0030900</name>
</gene>
<dbReference type="GO" id="GO:0005509">
    <property type="term" value="F:calcium ion binding"/>
    <property type="evidence" value="ECO:0007669"/>
    <property type="project" value="InterPro"/>
</dbReference>
<name>A0A835J1Q1_9ROSI</name>
<dbReference type="Proteomes" id="UP000657918">
    <property type="component" value="Unassembled WGS sequence"/>
</dbReference>
<dbReference type="SUPFAM" id="SSF47473">
    <property type="entry name" value="EF-hand"/>
    <property type="match status" value="1"/>
</dbReference>
<protein>
    <recommendedName>
        <fullName evidence="2">EF-hand domain-containing protein</fullName>
    </recommendedName>
</protein>
<keyword evidence="1" id="KW-0106">Calcium</keyword>
<dbReference type="InterPro" id="IPR002048">
    <property type="entry name" value="EF_hand_dom"/>
</dbReference>
<dbReference type="Pfam" id="PF00036">
    <property type="entry name" value="EF-hand_1"/>
    <property type="match status" value="1"/>
</dbReference>
<evidence type="ECO:0000313" key="3">
    <source>
        <dbReference type="EMBL" id="KAF9661083.1"/>
    </source>
</evidence>
<evidence type="ECO:0000256" key="1">
    <source>
        <dbReference type="ARBA" id="ARBA00022837"/>
    </source>
</evidence>
<dbReference type="SMART" id="SM00054">
    <property type="entry name" value="EFh"/>
    <property type="match status" value="2"/>
</dbReference>
<dbReference type="CDD" id="cd00051">
    <property type="entry name" value="EFh"/>
    <property type="match status" value="1"/>
</dbReference>
<feature type="domain" description="EF-hand" evidence="2">
    <location>
        <begin position="18"/>
        <end position="53"/>
    </location>
</feature>
<reference evidence="3 4" key="1">
    <citation type="submission" date="2020-10" db="EMBL/GenBank/DDBJ databases">
        <title>Plant Genome Project.</title>
        <authorList>
            <person name="Zhang R.-G."/>
        </authorList>
    </citation>
    <scope>NUCLEOTIDE SEQUENCE [LARGE SCALE GENOMIC DNA]</scope>
    <source>
        <strain evidence="3">FAFU-HL-1</strain>
        <tissue evidence="3">Leaf</tissue>
    </source>
</reference>
<accession>A0A835J1Q1</accession>
<dbReference type="PROSITE" id="PS50222">
    <property type="entry name" value="EF_HAND_2"/>
    <property type="match status" value="1"/>
</dbReference>
<dbReference type="EMBL" id="JADGMS010000019">
    <property type="protein sequence ID" value="KAF9661083.1"/>
    <property type="molecule type" value="Genomic_DNA"/>
</dbReference>
<dbReference type="AlphaFoldDB" id="A0A835J1Q1"/>